<feature type="domain" description="Immunity MXAN-0049 protein" evidence="1">
    <location>
        <begin position="54"/>
        <end position="176"/>
    </location>
</feature>
<reference evidence="3" key="1">
    <citation type="submission" date="2016-10" db="EMBL/GenBank/DDBJ databases">
        <authorList>
            <person name="Varghese N."/>
            <person name="Submissions S."/>
        </authorList>
    </citation>
    <scope>NUCLEOTIDE SEQUENCE [LARGE SCALE GENOMIC DNA]</scope>
    <source>
        <strain evidence="3">IBRC-M10078</strain>
    </source>
</reference>
<dbReference type="Pfam" id="PF07791">
    <property type="entry name" value="Imm11"/>
    <property type="match status" value="1"/>
</dbReference>
<protein>
    <recommendedName>
        <fullName evidence="1">Immunity MXAN-0049 protein domain-containing protein</fullName>
    </recommendedName>
</protein>
<gene>
    <name evidence="2" type="ORF">SAMN05216565_101494</name>
</gene>
<proteinExistence type="predicted"/>
<sequence>MKIWLLKKLYGNYETLKFENDNDSNVFHEGFRGVSMGDLKRIDVSTYNKGRKSDFPAGLLSPPVMSEKAVEVLRSLLEEKVEFVPMHKDNEKYYAINVVNTLDCIDPELSEARTFHGITIEYPKIVFKSEVVVSQDIFKYLFHDSKKVQVVDVFVSDAFRNRVIDSGLEGFDFIEVWNSESTIN</sequence>
<evidence type="ECO:0000313" key="3">
    <source>
        <dbReference type="Proteomes" id="UP000199159"/>
    </source>
</evidence>
<dbReference type="RefSeq" id="WP_090849554.1">
    <property type="nucleotide sequence ID" value="NZ_FNJU01000001.1"/>
</dbReference>
<dbReference type="Proteomes" id="UP000199159">
    <property type="component" value="Unassembled WGS sequence"/>
</dbReference>
<dbReference type="STRING" id="930152.SAMN05216565_101494"/>
<keyword evidence="3" id="KW-1185">Reference proteome</keyword>
<dbReference type="EMBL" id="FNJU01000001">
    <property type="protein sequence ID" value="SDP09358.1"/>
    <property type="molecule type" value="Genomic_DNA"/>
</dbReference>
<dbReference type="AlphaFoldDB" id="A0A1H0PXZ1"/>
<name>A0A1H0PXZ1_9BACI</name>
<dbReference type="InterPro" id="IPR012433">
    <property type="entry name" value="Imm11"/>
</dbReference>
<accession>A0A1H0PXZ1</accession>
<organism evidence="2 3">
    <name type="scientific">Litchfieldia salsa</name>
    <dbReference type="NCBI Taxonomy" id="930152"/>
    <lineage>
        <taxon>Bacteria</taxon>
        <taxon>Bacillati</taxon>
        <taxon>Bacillota</taxon>
        <taxon>Bacilli</taxon>
        <taxon>Bacillales</taxon>
        <taxon>Bacillaceae</taxon>
        <taxon>Litchfieldia</taxon>
    </lineage>
</organism>
<evidence type="ECO:0000259" key="1">
    <source>
        <dbReference type="Pfam" id="PF07791"/>
    </source>
</evidence>
<dbReference type="OrthoDB" id="2875619at2"/>
<evidence type="ECO:0000313" key="2">
    <source>
        <dbReference type="EMBL" id="SDP09358.1"/>
    </source>
</evidence>